<dbReference type="InterPro" id="IPR001638">
    <property type="entry name" value="Solute-binding_3/MltF_N"/>
</dbReference>
<dbReference type="SMART" id="SM00062">
    <property type="entry name" value="PBPb"/>
    <property type="match status" value="1"/>
</dbReference>
<dbReference type="PANTHER" id="PTHR35936:SF38">
    <property type="entry name" value="GLUTAMINE-BINDING PERIPLASMIC PROTEIN"/>
    <property type="match status" value="1"/>
</dbReference>
<sequence>MQLNARANLEKWHAIRIFNFVYEIRNTKASLLICHTHERREIPMKNQLISAAACALLSSVLISNAHADKLDDIVGSGKLRCAVTLDFPPMGFRDEQNQPAGFDVDYCNDLAGVLGVKAEVVETPFPDRIPALVSGRADVIVASTSDTLERAKTVGMTMPYFAFQMVVLTREDTGINGYADLKGRPVGNTSGTYEAIALEKDVKGWGGGSFRAYQNQNDTILAVAQGHIDATVVTNTVAAATLKSGKYKGLKVVGDAPYVVDYVSLAAKRNEYGLLNYLNLFVNQQVRNGRYHELWAKWVGDEISPASLTVPGVYY</sequence>
<keyword evidence="5" id="KW-1185">Reference proteome</keyword>
<comment type="similarity">
    <text evidence="1">Belongs to the bacterial solute-binding protein 3 family.</text>
</comment>
<evidence type="ECO:0000256" key="2">
    <source>
        <dbReference type="ARBA" id="ARBA00022729"/>
    </source>
</evidence>
<dbReference type="PANTHER" id="PTHR35936">
    <property type="entry name" value="MEMBRANE-BOUND LYTIC MUREIN TRANSGLYCOSYLASE F"/>
    <property type="match status" value="1"/>
</dbReference>
<feature type="domain" description="Solute-binding protein family 3/N-terminal" evidence="3">
    <location>
        <begin position="78"/>
        <end position="302"/>
    </location>
</feature>
<dbReference type="STRING" id="53406.SAMN05421553_1175"/>
<reference evidence="5" key="1">
    <citation type="submission" date="2016-10" db="EMBL/GenBank/DDBJ databases">
        <authorList>
            <person name="Varghese N."/>
            <person name="Submissions S."/>
        </authorList>
    </citation>
    <scope>NUCLEOTIDE SEQUENCE [LARGE SCALE GENOMIC DNA]</scope>
    <source>
        <strain evidence="5">DSM 12111</strain>
    </source>
</reference>
<dbReference type="Pfam" id="PF00497">
    <property type="entry name" value="SBP_bac_3"/>
    <property type="match status" value="1"/>
</dbReference>
<organism evidence="4 5">
    <name type="scientific">Pseudomonas anguilliseptica</name>
    <dbReference type="NCBI Taxonomy" id="53406"/>
    <lineage>
        <taxon>Bacteria</taxon>
        <taxon>Pseudomonadati</taxon>
        <taxon>Pseudomonadota</taxon>
        <taxon>Gammaproteobacteria</taxon>
        <taxon>Pseudomonadales</taxon>
        <taxon>Pseudomonadaceae</taxon>
        <taxon>Pseudomonas</taxon>
    </lineage>
</organism>
<dbReference type="Gene3D" id="3.40.190.10">
    <property type="entry name" value="Periplasmic binding protein-like II"/>
    <property type="match status" value="2"/>
</dbReference>
<keyword evidence="2" id="KW-0732">Signal</keyword>
<evidence type="ECO:0000256" key="1">
    <source>
        <dbReference type="ARBA" id="ARBA00010333"/>
    </source>
</evidence>
<name>A0A1H4U388_PSEAG</name>
<dbReference type="Proteomes" id="UP000242849">
    <property type="component" value="Unassembled WGS sequence"/>
</dbReference>
<protein>
    <submittedName>
        <fullName evidence="4">Polar amino acid transport system substrate-binding protein</fullName>
    </submittedName>
</protein>
<dbReference type="SUPFAM" id="SSF53850">
    <property type="entry name" value="Periplasmic binding protein-like II"/>
    <property type="match status" value="1"/>
</dbReference>
<proteinExistence type="inferred from homology"/>
<evidence type="ECO:0000313" key="5">
    <source>
        <dbReference type="Proteomes" id="UP000242849"/>
    </source>
</evidence>
<evidence type="ECO:0000313" key="4">
    <source>
        <dbReference type="EMBL" id="SEC63189.1"/>
    </source>
</evidence>
<dbReference type="EMBL" id="FNSC01000001">
    <property type="protein sequence ID" value="SEC63189.1"/>
    <property type="molecule type" value="Genomic_DNA"/>
</dbReference>
<evidence type="ECO:0000259" key="3">
    <source>
        <dbReference type="SMART" id="SM00062"/>
    </source>
</evidence>
<gene>
    <name evidence="4" type="ORF">SAMN05421553_1175</name>
</gene>
<accession>A0A1H4U388</accession>
<dbReference type="CDD" id="cd13696">
    <property type="entry name" value="PBP2_Atu4678_like"/>
    <property type="match status" value="1"/>
</dbReference>
<dbReference type="AlphaFoldDB" id="A0A1H4U388"/>